<evidence type="ECO:0000313" key="1">
    <source>
        <dbReference type="EMBL" id="KAI7737858.1"/>
    </source>
</evidence>
<dbReference type="Proteomes" id="UP001206925">
    <property type="component" value="Unassembled WGS sequence"/>
</dbReference>
<dbReference type="AlphaFoldDB" id="A0AAD5CAS6"/>
<comment type="caution">
    <text evidence="1">The sequence shown here is derived from an EMBL/GenBank/DDBJ whole genome shotgun (WGS) entry which is preliminary data.</text>
</comment>
<organism evidence="1 2">
    <name type="scientific">Ambrosia artemisiifolia</name>
    <name type="common">Common ragweed</name>
    <dbReference type="NCBI Taxonomy" id="4212"/>
    <lineage>
        <taxon>Eukaryota</taxon>
        <taxon>Viridiplantae</taxon>
        <taxon>Streptophyta</taxon>
        <taxon>Embryophyta</taxon>
        <taxon>Tracheophyta</taxon>
        <taxon>Spermatophyta</taxon>
        <taxon>Magnoliopsida</taxon>
        <taxon>eudicotyledons</taxon>
        <taxon>Gunneridae</taxon>
        <taxon>Pentapetalae</taxon>
        <taxon>asterids</taxon>
        <taxon>campanulids</taxon>
        <taxon>Asterales</taxon>
        <taxon>Asteraceae</taxon>
        <taxon>Asteroideae</taxon>
        <taxon>Heliantheae alliance</taxon>
        <taxon>Heliantheae</taxon>
        <taxon>Ambrosia</taxon>
    </lineage>
</organism>
<name>A0AAD5CAS6_AMBAR</name>
<dbReference type="EMBL" id="JAMZMK010008936">
    <property type="protein sequence ID" value="KAI7737858.1"/>
    <property type="molecule type" value="Genomic_DNA"/>
</dbReference>
<gene>
    <name evidence="1" type="ORF">M8C21_021330</name>
</gene>
<proteinExistence type="predicted"/>
<protein>
    <submittedName>
        <fullName evidence="1">Uncharacterized protein</fullName>
    </submittedName>
</protein>
<keyword evidence="2" id="KW-1185">Reference proteome</keyword>
<evidence type="ECO:0000313" key="2">
    <source>
        <dbReference type="Proteomes" id="UP001206925"/>
    </source>
</evidence>
<reference evidence="1" key="1">
    <citation type="submission" date="2022-06" db="EMBL/GenBank/DDBJ databases">
        <title>Uncovering the hologenomic basis of an extraordinary plant invasion.</title>
        <authorList>
            <person name="Bieker V.C."/>
            <person name="Martin M.D."/>
            <person name="Gilbert T."/>
            <person name="Hodgins K."/>
            <person name="Battlay P."/>
            <person name="Petersen B."/>
            <person name="Wilson J."/>
        </authorList>
    </citation>
    <scope>NUCLEOTIDE SEQUENCE</scope>
    <source>
        <strain evidence="1">AA19_3_7</strain>
        <tissue evidence="1">Leaf</tissue>
    </source>
</reference>
<sequence>MRCFSCSLSGISSDSIVLGDIPICNNTVDGVGIMINLTGLTRWQPFATWIIRVSCKCLTEGALNVEGLINMPFVLAACKLLCYRDAALQMACFDLVRILGAVLNDDMIDIIPSENMILSISTILSEEEDGLPVFRDITYDASLGGCLQSLYSCCADDVIKLTAANIISVFSDSMQKTESPDLQVNGKDCRLQFIRKQL</sequence>
<accession>A0AAD5CAS6</accession>